<reference evidence="8" key="2">
    <citation type="journal article" date="2024" name="Plant">
        <title>Genomic evolution and insights into agronomic trait innovations of Sesamum species.</title>
        <authorList>
            <person name="Miao H."/>
            <person name="Wang L."/>
            <person name="Qu L."/>
            <person name="Liu H."/>
            <person name="Sun Y."/>
            <person name="Le M."/>
            <person name="Wang Q."/>
            <person name="Wei S."/>
            <person name="Zheng Y."/>
            <person name="Lin W."/>
            <person name="Duan Y."/>
            <person name="Cao H."/>
            <person name="Xiong S."/>
            <person name="Wang X."/>
            <person name="Wei L."/>
            <person name="Li C."/>
            <person name="Ma Q."/>
            <person name="Ju M."/>
            <person name="Zhao R."/>
            <person name="Li G."/>
            <person name="Mu C."/>
            <person name="Tian Q."/>
            <person name="Mei H."/>
            <person name="Zhang T."/>
            <person name="Gao T."/>
            <person name="Zhang H."/>
        </authorList>
    </citation>
    <scope>NUCLEOTIDE SEQUENCE</scope>
    <source>
        <strain evidence="8">G02</strain>
    </source>
</reference>
<dbReference type="CDD" id="cd04474">
    <property type="entry name" value="RPA1_DBD_A"/>
    <property type="match status" value="1"/>
</dbReference>
<dbReference type="AlphaFoldDB" id="A0AAW2R3Y5"/>
<feature type="region of interest" description="Disordered" evidence="6">
    <location>
        <begin position="155"/>
        <end position="174"/>
    </location>
</feature>
<evidence type="ECO:0000259" key="7">
    <source>
        <dbReference type="Pfam" id="PF04057"/>
    </source>
</evidence>
<evidence type="ECO:0000256" key="6">
    <source>
        <dbReference type="SAM" id="MobiDB-lite"/>
    </source>
</evidence>
<comment type="similarity">
    <text evidence="1">Belongs to the replication factor A protein 1 family.</text>
</comment>
<evidence type="ECO:0000256" key="4">
    <source>
        <dbReference type="ARBA" id="ARBA00022833"/>
    </source>
</evidence>
<dbReference type="GO" id="GO:0003677">
    <property type="term" value="F:DNA binding"/>
    <property type="evidence" value="ECO:0007669"/>
    <property type="project" value="UniProtKB-KW"/>
</dbReference>
<evidence type="ECO:0000313" key="8">
    <source>
        <dbReference type="EMBL" id="KAL0374543.1"/>
    </source>
</evidence>
<accession>A0AAW2R3Y5</accession>
<evidence type="ECO:0000256" key="5">
    <source>
        <dbReference type="ARBA" id="ARBA00023125"/>
    </source>
</evidence>
<evidence type="ECO:0000256" key="3">
    <source>
        <dbReference type="ARBA" id="ARBA00022771"/>
    </source>
</evidence>
<keyword evidence="5 8" id="KW-0238">DNA-binding</keyword>
<sequence>MPVNLTANAISAINGGDVNSKPLVQVLDIKLIGSTQERYRLLLSDSVATQHAMLATQLNDRVKTGRVRKGSVIQLIDYICSTVQNRKIIVVLNMETIIPDCDVIGNPKMLSEADSVPQKPAPDMPSGRPPSIKNNNVGVQTSAFTSFSHVKASGFENQGSNTQSFRPTVQPPYQPPPNYKNHGAIMRNEAPARIIPIAALNPYQGRWAIKARVTAKGDLRRYNNARGDGKVFSFDLLDSDGGEIRATCFNAVVDRFYDTIEGRTAVAGTGRNWKLSHFSFKAGKVNDFTGKSVSTISATQLFINPDCSEANSLRDWFEHGGKDIASHSISREVMPGGSKNETRKTLAQIKDEGLGRSDKPDWITLRQPYLSLKQTISVTQLAH</sequence>
<feature type="domain" description="Replication factor-A protein 1 N-terminal" evidence="7">
    <location>
        <begin position="5"/>
        <end position="97"/>
    </location>
</feature>
<protein>
    <submittedName>
        <fullName evidence="8">Replication protein A DNA-binding subunit A</fullName>
    </submittedName>
</protein>
<dbReference type="GO" id="GO:0007140">
    <property type="term" value="P:male meiotic nuclear division"/>
    <property type="evidence" value="ECO:0007669"/>
    <property type="project" value="UniProtKB-ARBA"/>
</dbReference>
<keyword evidence="2" id="KW-0479">Metal-binding</keyword>
<dbReference type="Pfam" id="PF04057">
    <property type="entry name" value="Rep-A_N"/>
    <property type="match status" value="1"/>
</dbReference>
<dbReference type="Gene3D" id="2.40.50.140">
    <property type="entry name" value="Nucleic acid-binding proteins"/>
    <property type="match status" value="3"/>
</dbReference>
<dbReference type="GO" id="GO:0005634">
    <property type="term" value="C:nucleus"/>
    <property type="evidence" value="ECO:0007669"/>
    <property type="project" value="InterPro"/>
</dbReference>
<reference evidence="8" key="1">
    <citation type="submission" date="2020-06" db="EMBL/GenBank/DDBJ databases">
        <authorList>
            <person name="Li T."/>
            <person name="Hu X."/>
            <person name="Zhang T."/>
            <person name="Song X."/>
            <person name="Zhang H."/>
            <person name="Dai N."/>
            <person name="Sheng W."/>
            <person name="Hou X."/>
            <person name="Wei L."/>
        </authorList>
    </citation>
    <scope>NUCLEOTIDE SEQUENCE</scope>
    <source>
        <strain evidence="8">G02</strain>
        <tissue evidence="8">Leaf</tissue>
    </source>
</reference>
<name>A0AAW2R3Y5_SESRA</name>
<evidence type="ECO:0000256" key="1">
    <source>
        <dbReference type="ARBA" id="ARBA00005690"/>
    </source>
</evidence>
<dbReference type="FunFam" id="2.40.50.140:FF:000117">
    <property type="entry name" value="Replication protein A subunit"/>
    <property type="match status" value="1"/>
</dbReference>
<evidence type="ECO:0000256" key="2">
    <source>
        <dbReference type="ARBA" id="ARBA00022723"/>
    </source>
</evidence>
<dbReference type="GO" id="GO:0008270">
    <property type="term" value="F:zinc ion binding"/>
    <property type="evidence" value="ECO:0007669"/>
    <property type="project" value="UniProtKB-KW"/>
</dbReference>
<proteinExistence type="inferred from homology"/>
<dbReference type="InterPro" id="IPR007199">
    <property type="entry name" value="Rep_factor-A_N"/>
</dbReference>
<organism evidence="8">
    <name type="scientific">Sesamum radiatum</name>
    <name type="common">Black benniseed</name>
    <dbReference type="NCBI Taxonomy" id="300843"/>
    <lineage>
        <taxon>Eukaryota</taxon>
        <taxon>Viridiplantae</taxon>
        <taxon>Streptophyta</taxon>
        <taxon>Embryophyta</taxon>
        <taxon>Tracheophyta</taxon>
        <taxon>Spermatophyta</taxon>
        <taxon>Magnoliopsida</taxon>
        <taxon>eudicotyledons</taxon>
        <taxon>Gunneridae</taxon>
        <taxon>Pentapetalae</taxon>
        <taxon>asterids</taxon>
        <taxon>lamiids</taxon>
        <taxon>Lamiales</taxon>
        <taxon>Pedaliaceae</taxon>
        <taxon>Sesamum</taxon>
    </lineage>
</organism>
<keyword evidence="3" id="KW-0863">Zinc-finger</keyword>
<dbReference type="GO" id="GO:0006260">
    <property type="term" value="P:DNA replication"/>
    <property type="evidence" value="ECO:0007669"/>
    <property type="project" value="InterPro"/>
</dbReference>
<comment type="caution">
    <text evidence="8">The sequence shown here is derived from an EMBL/GenBank/DDBJ whole genome shotgun (WGS) entry which is preliminary data.</text>
</comment>
<dbReference type="InterPro" id="IPR012340">
    <property type="entry name" value="NA-bd_OB-fold"/>
</dbReference>
<keyword evidence="4" id="KW-0862">Zinc</keyword>
<dbReference type="EMBL" id="JACGWJ010000014">
    <property type="protein sequence ID" value="KAL0374543.1"/>
    <property type="molecule type" value="Genomic_DNA"/>
</dbReference>
<gene>
    <name evidence="8" type="ORF">Sradi_3370000</name>
</gene>
<dbReference type="FunFam" id="2.40.50.140:FF:000041">
    <property type="entry name" value="Replication protein A subunit"/>
    <property type="match status" value="1"/>
</dbReference>
<feature type="compositionally biased region" description="Polar residues" evidence="6">
    <location>
        <begin position="155"/>
        <end position="167"/>
    </location>
</feature>
<dbReference type="CDD" id="cd04477">
    <property type="entry name" value="RPA1N"/>
    <property type="match status" value="1"/>
</dbReference>
<dbReference type="SUPFAM" id="SSF50249">
    <property type="entry name" value="Nucleic acid-binding proteins"/>
    <property type="match status" value="2"/>
</dbReference>